<sequence length="308" mass="34613">MAVRNRIWLILLITCLSCATDKSGELSQGPATFPIRFAAPGGELESGLDMLYVRSPWDSTQYMALDFPEHCWGKNFSGLSTDARGTARPNRWQFNGDSTRAEYTVTAQDGSLFRATARADSMAVGLELEIENRTALPITEIRILICTRPHRMSAFLDTNFVLTEVAVEGRPLAFGRDTHFNGTLPERMPPAWVMNLKGGIDNRTVDDMGWFSEDWGRRQFRLVEEEAEPALIGVHAREDEQHWLATIWEPSRVLFSNPHIPCIHSDPVPPDCPPGETTRANGIVFFHQGNFQSLITLAESCRDGHRKK</sequence>
<dbReference type="AlphaFoldDB" id="A0A1F5YWP1"/>
<proteinExistence type="predicted"/>
<reference evidence="1 2" key="1">
    <citation type="journal article" date="2016" name="Nat. Commun.">
        <title>Thousands of microbial genomes shed light on interconnected biogeochemical processes in an aquifer system.</title>
        <authorList>
            <person name="Anantharaman K."/>
            <person name="Brown C.T."/>
            <person name="Hug L.A."/>
            <person name="Sharon I."/>
            <person name="Castelle C.J."/>
            <person name="Probst A.J."/>
            <person name="Thomas B.C."/>
            <person name="Singh A."/>
            <person name="Wilkins M.J."/>
            <person name="Karaoz U."/>
            <person name="Brodie E.L."/>
            <person name="Williams K.H."/>
            <person name="Hubbard S.S."/>
            <person name="Banfield J.F."/>
        </authorList>
    </citation>
    <scope>NUCLEOTIDE SEQUENCE [LARGE SCALE GENOMIC DNA]</scope>
</reference>
<dbReference type="STRING" id="1817867.A3F83_08275"/>
<dbReference type="EMBL" id="MFIX01000111">
    <property type="protein sequence ID" value="OGG04608.1"/>
    <property type="molecule type" value="Genomic_DNA"/>
</dbReference>
<comment type="caution">
    <text evidence="1">The sequence shown here is derived from an EMBL/GenBank/DDBJ whole genome shotgun (WGS) entry which is preliminary data.</text>
</comment>
<accession>A0A1F5YWP1</accession>
<protein>
    <submittedName>
        <fullName evidence="1">Uncharacterized protein</fullName>
    </submittedName>
</protein>
<evidence type="ECO:0000313" key="1">
    <source>
        <dbReference type="EMBL" id="OGG04608.1"/>
    </source>
</evidence>
<name>A0A1F5YWP1_9BACT</name>
<dbReference type="Proteomes" id="UP000179129">
    <property type="component" value="Unassembled WGS sequence"/>
</dbReference>
<organism evidence="1 2">
    <name type="scientific">Candidatus Glassbacteria bacterium RIFCSPLOWO2_12_FULL_58_11</name>
    <dbReference type="NCBI Taxonomy" id="1817867"/>
    <lineage>
        <taxon>Bacteria</taxon>
        <taxon>Candidatus Glassiibacteriota</taxon>
    </lineage>
</organism>
<gene>
    <name evidence="1" type="ORF">A3F83_08275</name>
</gene>
<evidence type="ECO:0000313" key="2">
    <source>
        <dbReference type="Proteomes" id="UP000179129"/>
    </source>
</evidence>